<evidence type="ECO:0000313" key="5">
    <source>
        <dbReference type="EMBL" id="MQM27960.1"/>
    </source>
</evidence>
<evidence type="ECO:0000259" key="4">
    <source>
        <dbReference type="Pfam" id="PF00881"/>
    </source>
</evidence>
<dbReference type="InterPro" id="IPR000415">
    <property type="entry name" value="Nitroreductase-like"/>
</dbReference>
<gene>
    <name evidence="5" type="ORF">GFD30_20670</name>
</gene>
<dbReference type="GO" id="GO:0016491">
    <property type="term" value="F:oxidoreductase activity"/>
    <property type="evidence" value="ECO:0007669"/>
    <property type="project" value="UniProtKB-KW"/>
</dbReference>
<sequence length="222" mass="22992">MNDGDDADRPGPAAPARGPAAGSAATEGARMNAPIDRHATTAVPIHPLLASRHSTRAFTPGVDLGDDQIAALLEAARWAPSAGNTQPWRFLVARRDTGEFKRVLDCLDPGNRDWASHASALLVAARTDANAKGPLPHAAYDLGQAMAHLTFQAAAEGLTVRQMGGFDAAALAAEFGLEAPLVPMTVAAIGVAGDPAGLPEPVAGPDRRARVRLGIDDLLIRP</sequence>
<comment type="caution">
    <text evidence="5">The sequence shown here is derived from an EMBL/GenBank/DDBJ whole genome shotgun (WGS) entry which is preliminary data.</text>
</comment>
<feature type="domain" description="Nitroreductase" evidence="4">
    <location>
        <begin position="50"/>
        <end position="96"/>
    </location>
</feature>
<keyword evidence="6" id="KW-1185">Reference proteome</keyword>
<evidence type="ECO:0000256" key="2">
    <source>
        <dbReference type="ARBA" id="ARBA00023002"/>
    </source>
</evidence>
<dbReference type="InterPro" id="IPR029479">
    <property type="entry name" value="Nitroreductase"/>
</dbReference>
<dbReference type="EMBL" id="WIAO01000032">
    <property type="protein sequence ID" value="MQM27960.1"/>
    <property type="molecule type" value="Genomic_DNA"/>
</dbReference>
<dbReference type="PANTHER" id="PTHR43673:SF10">
    <property type="entry name" value="NADH DEHYDROGENASE_NAD(P)H NITROREDUCTASE XCC3605-RELATED"/>
    <property type="match status" value="1"/>
</dbReference>
<keyword evidence="2" id="KW-0560">Oxidoreductase</keyword>
<feature type="region of interest" description="Disordered" evidence="3">
    <location>
        <begin position="1"/>
        <end position="28"/>
    </location>
</feature>
<accession>A0A6L5GE48</accession>
<evidence type="ECO:0000313" key="6">
    <source>
        <dbReference type="Proteomes" id="UP000477750"/>
    </source>
</evidence>
<dbReference type="AlphaFoldDB" id="A0A6L5GE48"/>
<feature type="compositionally biased region" description="Low complexity" evidence="3">
    <location>
        <begin position="10"/>
        <end position="25"/>
    </location>
</feature>
<reference evidence="5 6" key="1">
    <citation type="submission" date="2019-10" db="EMBL/GenBank/DDBJ databases">
        <title>Glycomyces albidus sp. nov., a novel actinomycete isolated from rhizosphere soil of wheat (Triticum aestivum L.).</title>
        <authorList>
            <person name="Qian L."/>
        </authorList>
    </citation>
    <scope>NUCLEOTIDE SEQUENCE [LARGE SCALE GENOMIC DNA]</scope>
    <source>
        <strain evidence="5 6">NEAU-7082</strain>
    </source>
</reference>
<evidence type="ECO:0000256" key="3">
    <source>
        <dbReference type="SAM" id="MobiDB-lite"/>
    </source>
</evidence>
<name>A0A6L5GE48_9ACTN</name>
<organism evidence="5 6">
    <name type="scientific">Glycomyces albidus</name>
    <dbReference type="NCBI Taxonomy" id="2656774"/>
    <lineage>
        <taxon>Bacteria</taxon>
        <taxon>Bacillati</taxon>
        <taxon>Actinomycetota</taxon>
        <taxon>Actinomycetes</taxon>
        <taxon>Glycomycetales</taxon>
        <taxon>Glycomycetaceae</taxon>
        <taxon>Glycomyces</taxon>
    </lineage>
</organism>
<comment type="similarity">
    <text evidence="1">Belongs to the nitroreductase family.</text>
</comment>
<dbReference type="PANTHER" id="PTHR43673">
    <property type="entry name" value="NAD(P)H NITROREDUCTASE YDGI-RELATED"/>
    <property type="match status" value="1"/>
</dbReference>
<dbReference type="CDD" id="cd02138">
    <property type="entry name" value="TdsD-like"/>
    <property type="match status" value="1"/>
</dbReference>
<dbReference type="Proteomes" id="UP000477750">
    <property type="component" value="Unassembled WGS sequence"/>
</dbReference>
<evidence type="ECO:0000256" key="1">
    <source>
        <dbReference type="ARBA" id="ARBA00007118"/>
    </source>
</evidence>
<feature type="domain" description="Nitroreductase" evidence="4">
    <location>
        <begin position="109"/>
        <end position="190"/>
    </location>
</feature>
<proteinExistence type="inferred from homology"/>
<protein>
    <submittedName>
        <fullName evidence="5">Nitroreductase</fullName>
    </submittedName>
</protein>
<dbReference type="Gene3D" id="3.40.109.10">
    <property type="entry name" value="NADH Oxidase"/>
    <property type="match status" value="1"/>
</dbReference>
<dbReference type="Pfam" id="PF00881">
    <property type="entry name" value="Nitroreductase"/>
    <property type="match status" value="2"/>
</dbReference>
<dbReference type="SUPFAM" id="SSF55469">
    <property type="entry name" value="FMN-dependent nitroreductase-like"/>
    <property type="match status" value="1"/>
</dbReference>